<dbReference type="Gene3D" id="2.60.40.4070">
    <property type="match status" value="1"/>
</dbReference>
<dbReference type="InterPro" id="IPR025965">
    <property type="entry name" value="FlgD/Vpr_Ig-like"/>
</dbReference>
<dbReference type="EMBL" id="CP060784">
    <property type="protein sequence ID" value="QNP50967.1"/>
    <property type="molecule type" value="Genomic_DNA"/>
</dbReference>
<evidence type="ECO:0000256" key="1">
    <source>
        <dbReference type="SAM" id="MobiDB-lite"/>
    </source>
</evidence>
<dbReference type="RefSeq" id="WP_187731269.1">
    <property type="nucleotide sequence ID" value="NZ_CP060784.1"/>
</dbReference>
<protein>
    <recommendedName>
        <fullName evidence="2">FlgD/Vpr Ig-like domain-containing protein</fullName>
    </recommendedName>
</protein>
<organism evidence="3 4">
    <name type="scientific">Hymenobacter qilianensis</name>
    <dbReference type="NCBI Taxonomy" id="1385715"/>
    <lineage>
        <taxon>Bacteria</taxon>
        <taxon>Pseudomonadati</taxon>
        <taxon>Bacteroidota</taxon>
        <taxon>Cytophagia</taxon>
        <taxon>Cytophagales</taxon>
        <taxon>Hymenobacteraceae</taxon>
        <taxon>Hymenobacter</taxon>
    </lineage>
</organism>
<sequence length="117" mass="12958">MRVRFQNQPLTVAIQGLRLNSASTAAAPETLTLTAPSDRVFGGRTTLHYTLHTPGQHTLRIRDAQGQVVRTFQSSTEMGPHELPWNAEDQNGRSLPSGVYTAEMLGQHQRLVLVRPD</sequence>
<reference evidence="3 4" key="1">
    <citation type="submission" date="2020-08" db="EMBL/GenBank/DDBJ databases">
        <title>Genome sequence of Hymenobacter qilianensis JCM 19763T.</title>
        <authorList>
            <person name="Hyun D.-W."/>
            <person name="Bae J.-W."/>
        </authorList>
    </citation>
    <scope>NUCLEOTIDE SEQUENCE [LARGE SCALE GENOMIC DNA]</scope>
    <source>
        <strain evidence="3 4">JCM 19763</strain>
    </source>
</reference>
<evidence type="ECO:0000313" key="4">
    <source>
        <dbReference type="Proteomes" id="UP000516093"/>
    </source>
</evidence>
<dbReference type="Proteomes" id="UP000516093">
    <property type="component" value="Chromosome"/>
</dbReference>
<feature type="domain" description="FlgD/Vpr Ig-like" evidence="2">
    <location>
        <begin position="44"/>
        <end position="104"/>
    </location>
</feature>
<accession>A0A7H0GRQ1</accession>
<evidence type="ECO:0000259" key="2">
    <source>
        <dbReference type="Pfam" id="PF13860"/>
    </source>
</evidence>
<name>A0A7H0GRQ1_9BACT</name>
<gene>
    <name evidence="3" type="ORF">H9L05_12545</name>
</gene>
<dbReference type="Pfam" id="PF13860">
    <property type="entry name" value="FlgD_ig"/>
    <property type="match status" value="1"/>
</dbReference>
<dbReference type="AlphaFoldDB" id="A0A7H0GRQ1"/>
<proteinExistence type="predicted"/>
<evidence type="ECO:0000313" key="3">
    <source>
        <dbReference type="EMBL" id="QNP50967.1"/>
    </source>
</evidence>
<dbReference type="KEGG" id="hqi:H9L05_12545"/>
<keyword evidence="4" id="KW-1185">Reference proteome</keyword>
<feature type="region of interest" description="Disordered" evidence="1">
    <location>
        <begin position="75"/>
        <end position="96"/>
    </location>
</feature>